<evidence type="ECO:0000256" key="6">
    <source>
        <dbReference type="ARBA" id="ARBA00022832"/>
    </source>
</evidence>
<feature type="transmembrane region" description="Helical" evidence="10">
    <location>
        <begin position="83"/>
        <end position="106"/>
    </location>
</feature>
<proteinExistence type="inferred from homology"/>
<keyword evidence="10" id="KW-0472">Membrane</keyword>
<comment type="similarity">
    <text evidence="1">Belongs to the AB hydrolase superfamily. AB hydrolase 2 family.</text>
</comment>
<accession>A0A2N5SPR9</accession>
<evidence type="ECO:0000256" key="9">
    <source>
        <dbReference type="ARBA" id="ARBA00047337"/>
    </source>
</evidence>
<evidence type="ECO:0000256" key="8">
    <source>
        <dbReference type="ARBA" id="ARBA00031195"/>
    </source>
</evidence>
<protein>
    <recommendedName>
        <fullName evidence="3">Acyl-protein thioesterase 1</fullName>
        <ecNumber evidence="2">3.1.2.22</ecNumber>
    </recommendedName>
    <alternativeName>
        <fullName evidence="8">Palmitoyl-protein hydrolase</fullName>
    </alternativeName>
</protein>
<evidence type="ECO:0000313" key="12">
    <source>
        <dbReference type="EMBL" id="PLW15249.1"/>
    </source>
</evidence>
<sequence>MNTGDKLNPCARLLVKVKPVVSSVEALTFKASFLKRSYHGTDLRSLHLSTEKASFKNPLSDSPYQPKHSFGITLRPPRKTLSFYLCLFLAAAALIVMVCLTVIGFGERSHCLDCANSVSNHLESVPSTIPPREQFTPSEYRANWTKPTQGVSAVAFDVIPPLDQNNGRGFGWTVLFIHGLGDYNASASYHWRESLLASYLDPLAGNSFGNLTGLQFIFPKAHVRPVTVYSAQKNQGARPGWFDIKDWSDLYYLEDEEGLRQSAIGLSTILKDEALAGRIQLNQTIIAGFSQGAVMSILLTLALPQPPAACIMMSGYLPLPLRLVDLGSSSPAAYKKTSFYWLHGTNDAVLKYNQARSGMKLFSALFSDKFLRGKFKTFLGLQHGFNADEEKVASNYIDGIVSRNTGGLFDSSFDAYIEPENEGDVIQSRLSQVRAVLQHRVLFGTRYPFSEDDQITVLLSQDTGREPPIRTQEGKLLIATP</sequence>
<keyword evidence="4" id="KW-0719">Serine esterase</keyword>
<comment type="function">
    <text evidence="7">Hydrolyzes fatty acids from S-acylated cysteine residues in proteins with a strong preference for palmitoylated G-alpha proteins over other acyl substrates. Mediates the deacylation of G-alpha proteins such as GPA1 in vivo, but has weak or no activity toward palmitoylated Ras proteins. Has weak lysophospholipase activity in vitro; however such activity may not exist in vivo.</text>
</comment>
<reference evidence="12 13" key="1">
    <citation type="submission" date="2017-11" db="EMBL/GenBank/DDBJ databases">
        <title>De novo assembly and phasing of dikaryotic genomes from two isolates of Puccinia coronata f. sp. avenae, the causal agent of oat crown rust.</title>
        <authorList>
            <person name="Miller M.E."/>
            <person name="Zhang Y."/>
            <person name="Omidvar V."/>
            <person name="Sperschneider J."/>
            <person name="Schwessinger B."/>
            <person name="Raley C."/>
            <person name="Palmer J.M."/>
            <person name="Garnica D."/>
            <person name="Upadhyaya N."/>
            <person name="Rathjen J."/>
            <person name="Taylor J.M."/>
            <person name="Park R.F."/>
            <person name="Dodds P.N."/>
            <person name="Hirsch C.D."/>
            <person name="Kianian S.F."/>
            <person name="Figueroa M."/>
        </authorList>
    </citation>
    <scope>NUCLEOTIDE SEQUENCE [LARGE SCALE GENOMIC DNA]</scope>
    <source>
        <strain evidence="12">12SD80</strain>
    </source>
</reference>
<evidence type="ECO:0000256" key="4">
    <source>
        <dbReference type="ARBA" id="ARBA00022487"/>
    </source>
</evidence>
<keyword evidence="5" id="KW-0378">Hydrolase</keyword>
<organism evidence="12 13">
    <name type="scientific">Puccinia coronata f. sp. avenae</name>
    <dbReference type="NCBI Taxonomy" id="200324"/>
    <lineage>
        <taxon>Eukaryota</taxon>
        <taxon>Fungi</taxon>
        <taxon>Dikarya</taxon>
        <taxon>Basidiomycota</taxon>
        <taxon>Pucciniomycotina</taxon>
        <taxon>Pucciniomycetes</taxon>
        <taxon>Pucciniales</taxon>
        <taxon>Pucciniaceae</taxon>
        <taxon>Puccinia</taxon>
    </lineage>
</organism>
<evidence type="ECO:0000256" key="1">
    <source>
        <dbReference type="ARBA" id="ARBA00006499"/>
    </source>
</evidence>
<comment type="catalytic activity">
    <reaction evidence="9">
        <text>S-hexadecanoyl-L-cysteinyl-[protein] + H2O = L-cysteinyl-[protein] + hexadecanoate + H(+)</text>
        <dbReference type="Rhea" id="RHEA:19233"/>
        <dbReference type="Rhea" id="RHEA-COMP:10131"/>
        <dbReference type="Rhea" id="RHEA-COMP:11032"/>
        <dbReference type="ChEBI" id="CHEBI:7896"/>
        <dbReference type="ChEBI" id="CHEBI:15377"/>
        <dbReference type="ChEBI" id="CHEBI:15378"/>
        <dbReference type="ChEBI" id="CHEBI:29950"/>
        <dbReference type="ChEBI" id="CHEBI:74151"/>
        <dbReference type="EC" id="3.1.2.22"/>
    </reaction>
</comment>
<dbReference type="SUPFAM" id="SSF53474">
    <property type="entry name" value="alpha/beta-Hydrolases"/>
    <property type="match status" value="1"/>
</dbReference>
<dbReference type="InterPro" id="IPR029058">
    <property type="entry name" value="AB_hydrolase_fold"/>
</dbReference>
<keyword evidence="6" id="KW-0443">Lipid metabolism</keyword>
<keyword evidence="10" id="KW-1133">Transmembrane helix</keyword>
<dbReference type="EMBL" id="PGCI01000802">
    <property type="protein sequence ID" value="PLW15249.1"/>
    <property type="molecule type" value="Genomic_DNA"/>
</dbReference>
<evidence type="ECO:0000313" key="13">
    <source>
        <dbReference type="Proteomes" id="UP000235392"/>
    </source>
</evidence>
<dbReference type="Gene3D" id="3.40.50.1820">
    <property type="entry name" value="alpha/beta hydrolase"/>
    <property type="match status" value="1"/>
</dbReference>
<name>A0A2N5SPR9_9BASI</name>
<dbReference type="AlphaFoldDB" id="A0A2N5SPR9"/>
<evidence type="ECO:0000256" key="7">
    <source>
        <dbReference type="ARBA" id="ARBA00029392"/>
    </source>
</evidence>
<dbReference type="GO" id="GO:0008474">
    <property type="term" value="F:palmitoyl-(protein) hydrolase activity"/>
    <property type="evidence" value="ECO:0007669"/>
    <property type="project" value="UniProtKB-EC"/>
</dbReference>
<dbReference type="PANTHER" id="PTHR10655">
    <property type="entry name" value="LYSOPHOSPHOLIPASE-RELATED"/>
    <property type="match status" value="1"/>
</dbReference>
<evidence type="ECO:0000256" key="10">
    <source>
        <dbReference type="SAM" id="Phobius"/>
    </source>
</evidence>
<dbReference type="InterPro" id="IPR003140">
    <property type="entry name" value="PLipase/COase/thioEstase"/>
</dbReference>
<dbReference type="Pfam" id="PF02230">
    <property type="entry name" value="Abhydrolase_2"/>
    <property type="match status" value="1"/>
</dbReference>
<gene>
    <name evidence="12" type="ORF">PCASD_21497</name>
</gene>
<feature type="domain" description="Phospholipase/carboxylesterase/thioesterase" evidence="11">
    <location>
        <begin position="173"/>
        <end position="397"/>
    </location>
</feature>
<dbReference type="InterPro" id="IPR050565">
    <property type="entry name" value="LYPA1-2/EST-like"/>
</dbReference>
<evidence type="ECO:0000256" key="5">
    <source>
        <dbReference type="ARBA" id="ARBA00022801"/>
    </source>
</evidence>
<keyword evidence="6" id="KW-0276">Fatty acid metabolism</keyword>
<dbReference type="GO" id="GO:0052689">
    <property type="term" value="F:carboxylic ester hydrolase activity"/>
    <property type="evidence" value="ECO:0007669"/>
    <property type="project" value="UniProtKB-KW"/>
</dbReference>
<evidence type="ECO:0000256" key="3">
    <source>
        <dbReference type="ARBA" id="ARBA00014923"/>
    </source>
</evidence>
<dbReference type="Proteomes" id="UP000235392">
    <property type="component" value="Unassembled WGS sequence"/>
</dbReference>
<keyword evidence="10" id="KW-0812">Transmembrane</keyword>
<evidence type="ECO:0000256" key="2">
    <source>
        <dbReference type="ARBA" id="ARBA00012423"/>
    </source>
</evidence>
<comment type="caution">
    <text evidence="12">The sequence shown here is derived from an EMBL/GenBank/DDBJ whole genome shotgun (WGS) entry which is preliminary data.</text>
</comment>
<evidence type="ECO:0000259" key="11">
    <source>
        <dbReference type="Pfam" id="PF02230"/>
    </source>
</evidence>
<dbReference type="GO" id="GO:0005737">
    <property type="term" value="C:cytoplasm"/>
    <property type="evidence" value="ECO:0007669"/>
    <property type="project" value="TreeGrafter"/>
</dbReference>
<dbReference type="PANTHER" id="PTHR10655:SF17">
    <property type="entry name" value="LYSOPHOSPHOLIPASE-LIKE PROTEIN 1"/>
    <property type="match status" value="1"/>
</dbReference>
<dbReference type="EC" id="3.1.2.22" evidence="2"/>
<dbReference type="GO" id="GO:0006631">
    <property type="term" value="P:fatty acid metabolic process"/>
    <property type="evidence" value="ECO:0007669"/>
    <property type="project" value="UniProtKB-KW"/>
</dbReference>